<gene>
    <name evidence="3" type="ORF">GP486_003531</name>
</gene>
<accession>A0A9P8LCV9</accession>
<feature type="region of interest" description="Disordered" evidence="1">
    <location>
        <begin position="459"/>
        <end position="493"/>
    </location>
</feature>
<feature type="domain" description="SPT23/MGA2-like DNA-binding" evidence="2">
    <location>
        <begin position="222"/>
        <end position="462"/>
    </location>
</feature>
<dbReference type="InterPro" id="IPR057962">
    <property type="entry name" value="SPT23_MGA2_DBD"/>
</dbReference>
<name>A0A9P8LCV9_9PEZI</name>
<reference evidence="3" key="1">
    <citation type="submission" date="2021-03" db="EMBL/GenBank/DDBJ databases">
        <title>Comparative genomics and phylogenomic investigation of the class Geoglossomycetes provide insights into ecological specialization and systematics.</title>
        <authorList>
            <person name="Melie T."/>
            <person name="Pirro S."/>
            <person name="Miller A.N."/>
            <person name="Quandt A."/>
        </authorList>
    </citation>
    <scope>NUCLEOTIDE SEQUENCE</scope>
    <source>
        <strain evidence="3">CAQ_001_2017</strain>
    </source>
</reference>
<feature type="region of interest" description="Disordered" evidence="1">
    <location>
        <begin position="383"/>
        <end position="406"/>
    </location>
</feature>
<dbReference type="Pfam" id="PF25603">
    <property type="entry name" value="SPT23_MGA2_DBD"/>
    <property type="match status" value="1"/>
</dbReference>
<comment type="caution">
    <text evidence="3">The sequence shown here is derived from an EMBL/GenBank/DDBJ whole genome shotgun (WGS) entry which is preliminary data.</text>
</comment>
<organism evidence="3 4">
    <name type="scientific">Trichoglossum hirsutum</name>
    <dbReference type="NCBI Taxonomy" id="265104"/>
    <lineage>
        <taxon>Eukaryota</taxon>
        <taxon>Fungi</taxon>
        <taxon>Dikarya</taxon>
        <taxon>Ascomycota</taxon>
        <taxon>Pezizomycotina</taxon>
        <taxon>Geoglossomycetes</taxon>
        <taxon>Geoglossales</taxon>
        <taxon>Geoglossaceae</taxon>
        <taxon>Trichoglossum</taxon>
    </lineage>
</organism>
<dbReference type="EMBL" id="JAGHQM010000482">
    <property type="protein sequence ID" value="KAH0559947.1"/>
    <property type="molecule type" value="Genomic_DNA"/>
</dbReference>
<feature type="compositionally biased region" description="Basic and acidic residues" evidence="1">
    <location>
        <begin position="383"/>
        <end position="395"/>
    </location>
</feature>
<feature type="region of interest" description="Disordered" evidence="1">
    <location>
        <begin position="178"/>
        <end position="216"/>
    </location>
</feature>
<feature type="region of interest" description="Disordered" evidence="1">
    <location>
        <begin position="530"/>
        <end position="578"/>
    </location>
</feature>
<feature type="compositionally biased region" description="Basic and acidic residues" evidence="1">
    <location>
        <begin position="323"/>
        <end position="334"/>
    </location>
</feature>
<evidence type="ECO:0000313" key="4">
    <source>
        <dbReference type="Proteomes" id="UP000750711"/>
    </source>
</evidence>
<feature type="region of interest" description="Disordered" evidence="1">
    <location>
        <begin position="68"/>
        <end position="101"/>
    </location>
</feature>
<dbReference type="Proteomes" id="UP000750711">
    <property type="component" value="Unassembled WGS sequence"/>
</dbReference>
<dbReference type="AlphaFoldDB" id="A0A9P8LCV9"/>
<feature type="region of interest" description="Disordered" evidence="1">
    <location>
        <begin position="312"/>
        <end position="336"/>
    </location>
</feature>
<feature type="compositionally biased region" description="Polar residues" evidence="1">
    <location>
        <begin position="466"/>
        <end position="476"/>
    </location>
</feature>
<protein>
    <recommendedName>
        <fullName evidence="2">SPT23/MGA2-like DNA-binding domain-containing protein</fullName>
    </recommendedName>
</protein>
<keyword evidence="4" id="KW-1185">Reference proteome</keyword>
<evidence type="ECO:0000256" key="1">
    <source>
        <dbReference type="SAM" id="MobiDB-lite"/>
    </source>
</evidence>
<sequence length="648" mass="70529">MGGGDGPGFASYSDLVDLSSIGGPSDPLAVLFDIEMSNKDMENHFDFESAASSPSPLDMAFTSSYGTTATHLSPLPSQRPPQASSGHPLDRQSPGVGLPARRNEPTVLTALQYRTTDSPGGAFTVHGVRETSPLSAMAMSHESSPSAIFNNHFLPPDAGAEFGGGPVLRGLSQNPTWAAGFGFTDSGAPNPSSNTQPPSPTPNSLASPFSPAKPLSRRSVTHRLMLHPIPLKSRVETQIPIKMTLHPMPPGVTKLHLQTHTISKPKLLAKPPPSRSPDTLELHTMLVCTSAMQNPEFLHRALARAAGTDFKRETFSRSSSQDGHSDSSGDEKKPLNGGEVNICAGCITRERKRAARKKVKKVEEEESWYKDEQKRVIVFNTNETKDWKQPTRDPPVEPGSDRSPPLVPAGAMQVDAPMRIACYCRHQNEKLGFQVIFTIKDHNDNLIAQTITPSIMITDDHKTHAPPSTQATNLSDPNPLPSDSGILPNDQGFGFSSISRPQFRLSHSASDLQNMPHSFQHQFLPISAPYTAPQAYPTPHPPRNLSRRASDSGPSGPSTKKRKANPSRKVPYSTTADPRRSAHFRYVDDGGDRLFSQAWAVLMQRMTNKPEDEVDLARRIAESSDPRSSVPEFADLESALRNCLDLGR</sequence>
<evidence type="ECO:0000259" key="2">
    <source>
        <dbReference type="Pfam" id="PF25603"/>
    </source>
</evidence>
<evidence type="ECO:0000313" key="3">
    <source>
        <dbReference type="EMBL" id="KAH0559947.1"/>
    </source>
</evidence>
<proteinExistence type="predicted"/>